<dbReference type="EMBL" id="QGHA01000007">
    <property type="protein sequence ID" value="PWK75874.1"/>
    <property type="molecule type" value="Genomic_DNA"/>
</dbReference>
<dbReference type="Proteomes" id="UP000245678">
    <property type="component" value="Unassembled WGS sequence"/>
</dbReference>
<proteinExistence type="predicted"/>
<dbReference type="InterPro" id="IPR025357">
    <property type="entry name" value="DUF4261"/>
</dbReference>
<dbReference type="AlphaFoldDB" id="A0A316H4N0"/>
<evidence type="ECO:0000313" key="2">
    <source>
        <dbReference type="EMBL" id="PWK75874.1"/>
    </source>
</evidence>
<accession>A0A316H4N0</accession>
<evidence type="ECO:0000259" key="1">
    <source>
        <dbReference type="Pfam" id="PF14080"/>
    </source>
</evidence>
<sequence length="239" mass="26414">MVMLPEAGSFSFHNFLSDISKNHVINEADGDNEAASFKFDGELFYIAAMPVPIPNEDIEGTAQYAYNWPTAVQDLEGHKAYILVALSSSNNNFVKHFRLITHVVNSILKTTDAIGVYIGDQSLLIPKNEYLIEVEAAAMDESLLPLNTWIYIGLRTIGDQRSGYTYGLKAFGLDEIEVIDTSAPLTSIRELLYDVSHYLISNNIKLNAGETVGSSADEKIKVGFSKAVFVEGDSYKLIF</sequence>
<name>A0A316H4N0_9SPHI</name>
<reference evidence="2 3" key="1">
    <citation type="submission" date="2018-05" db="EMBL/GenBank/DDBJ databases">
        <title>Genomic Encyclopedia of Archaeal and Bacterial Type Strains, Phase II (KMG-II): from individual species to whole genera.</title>
        <authorList>
            <person name="Goeker M."/>
        </authorList>
    </citation>
    <scope>NUCLEOTIDE SEQUENCE [LARGE SCALE GENOMIC DNA]</scope>
    <source>
        <strain evidence="2 3">DSM 19975</strain>
    </source>
</reference>
<dbReference type="Pfam" id="PF14080">
    <property type="entry name" value="DUF4261"/>
    <property type="match status" value="1"/>
</dbReference>
<feature type="domain" description="DUF4261" evidence="1">
    <location>
        <begin position="164"/>
        <end position="236"/>
    </location>
</feature>
<comment type="caution">
    <text evidence="2">The sequence shown here is derived from an EMBL/GenBank/DDBJ whole genome shotgun (WGS) entry which is preliminary data.</text>
</comment>
<gene>
    <name evidence="2" type="ORF">LX99_03607</name>
</gene>
<organism evidence="2 3">
    <name type="scientific">Mucilaginibacter oryzae</name>
    <dbReference type="NCBI Taxonomy" id="468058"/>
    <lineage>
        <taxon>Bacteria</taxon>
        <taxon>Pseudomonadati</taxon>
        <taxon>Bacteroidota</taxon>
        <taxon>Sphingobacteriia</taxon>
        <taxon>Sphingobacteriales</taxon>
        <taxon>Sphingobacteriaceae</taxon>
        <taxon>Mucilaginibacter</taxon>
    </lineage>
</organism>
<evidence type="ECO:0000313" key="3">
    <source>
        <dbReference type="Proteomes" id="UP000245678"/>
    </source>
</evidence>
<keyword evidence="3" id="KW-1185">Reference proteome</keyword>
<protein>
    <submittedName>
        <fullName evidence="2">Uncharacterized protein DUF4261</fullName>
    </submittedName>
</protein>